<feature type="compositionally biased region" description="Basic and acidic residues" evidence="1">
    <location>
        <begin position="195"/>
        <end position="207"/>
    </location>
</feature>
<dbReference type="EMBL" id="WIUZ02000001">
    <property type="protein sequence ID" value="KAF9793104.1"/>
    <property type="molecule type" value="Genomic_DNA"/>
</dbReference>
<feature type="region of interest" description="Disordered" evidence="1">
    <location>
        <begin position="1"/>
        <end position="32"/>
    </location>
</feature>
<feature type="compositionally biased region" description="Polar residues" evidence="1">
    <location>
        <begin position="15"/>
        <end position="32"/>
    </location>
</feature>
<proteinExistence type="predicted"/>
<sequence length="418" mass="46851">MDPCPLSPVDGYKASETTNGADTGTAVNTTPKYTLPPPVYLPSSGGYMNSRLTQEVTLPPPRLRIPPVEYRRGREILPIGFIVNKFKTYPPLCPQFDRWSMWWAHLVQFAKEPLGFVKEVPHGQTDELVENNFKTYPPIKLRAKWWDKTRGSRSVRVLYFLYLRGDFADLRASTSRPKPYDRPSRLVAFSTPNDQDARKTTHEDRSTRTNIDGPTLSRLFQNLAPLVKETSLDFDSKATVICASLGLDPVTSKEIVSSFKMQFAESSGLIVNKFKTYPPLCPHFDRWNKFKTHPPIKVWAKWWCPSPPNHPPPASGANTETIVQRTSPNTGLSTSAPVPSTSTAASLVPIRSQRPFSSGPKGHTIWYSTESNEPILSPPSAVVLIKNINVLGVFVTNLNDFSHEFLNGLRGDILLIKF</sequence>
<feature type="region of interest" description="Disordered" evidence="1">
    <location>
        <begin position="174"/>
        <end position="211"/>
    </location>
</feature>
<evidence type="ECO:0000256" key="1">
    <source>
        <dbReference type="SAM" id="MobiDB-lite"/>
    </source>
</evidence>
<dbReference type="Proteomes" id="UP000736335">
    <property type="component" value="Unassembled WGS sequence"/>
</dbReference>
<gene>
    <name evidence="2" type="ORF">BJ322DRAFT_1016708</name>
</gene>
<name>A0A9P6HQX6_9AGAM</name>
<evidence type="ECO:0000313" key="2">
    <source>
        <dbReference type="EMBL" id="KAF9793104.1"/>
    </source>
</evidence>
<comment type="caution">
    <text evidence="2">The sequence shown here is derived from an EMBL/GenBank/DDBJ whole genome shotgun (WGS) entry which is preliminary data.</text>
</comment>
<accession>A0A9P6HQX6</accession>
<keyword evidence="3" id="KW-1185">Reference proteome</keyword>
<dbReference type="AlphaFoldDB" id="A0A9P6HQX6"/>
<protein>
    <submittedName>
        <fullName evidence="2">Uncharacterized protein</fullName>
    </submittedName>
</protein>
<reference evidence="2" key="2">
    <citation type="submission" date="2020-11" db="EMBL/GenBank/DDBJ databases">
        <authorList>
            <consortium name="DOE Joint Genome Institute"/>
            <person name="Kuo A."/>
            <person name="Miyauchi S."/>
            <person name="Kiss E."/>
            <person name="Drula E."/>
            <person name="Kohler A."/>
            <person name="Sanchez-Garcia M."/>
            <person name="Andreopoulos B."/>
            <person name="Barry K.W."/>
            <person name="Bonito G."/>
            <person name="Buee M."/>
            <person name="Carver A."/>
            <person name="Chen C."/>
            <person name="Cichocki N."/>
            <person name="Clum A."/>
            <person name="Culley D."/>
            <person name="Crous P.W."/>
            <person name="Fauchery L."/>
            <person name="Girlanda M."/>
            <person name="Hayes R."/>
            <person name="Keri Z."/>
            <person name="Labutti K."/>
            <person name="Lipzen A."/>
            <person name="Lombard V."/>
            <person name="Magnuson J."/>
            <person name="Maillard F."/>
            <person name="Morin E."/>
            <person name="Murat C."/>
            <person name="Nolan M."/>
            <person name="Ohm R."/>
            <person name="Pangilinan J."/>
            <person name="Pereira M."/>
            <person name="Perotto S."/>
            <person name="Peter M."/>
            <person name="Riley R."/>
            <person name="Sitrit Y."/>
            <person name="Stielow B."/>
            <person name="Szollosi G."/>
            <person name="Zifcakova L."/>
            <person name="Stursova M."/>
            <person name="Spatafora J.W."/>
            <person name="Tedersoo L."/>
            <person name="Vaario L.-M."/>
            <person name="Yamada A."/>
            <person name="Yan M."/>
            <person name="Wang P."/>
            <person name="Xu J."/>
            <person name="Bruns T."/>
            <person name="Baldrian P."/>
            <person name="Vilgalys R."/>
            <person name="Henrissat B."/>
            <person name="Grigoriev I.V."/>
            <person name="Hibbett D."/>
            <person name="Nagy L.G."/>
            <person name="Martin F.M."/>
        </authorList>
    </citation>
    <scope>NUCLEOTIDE SEQUENCE</scope>
    <source>
        <strain evidence="2">UH-Tt-Lm1</strain>
    </source>
</reference>
<evidence type="ECO:0000313" key="3">
    <source>
        <dbReference type="Proteomes" id="UP000736335"/>
    </source>
</evidence>
<reference evidence="2" key="1">
    <citation type="journal article" date="2020" name="Nat. Commun.">
        <title>Large-scale genome sequencing of mycorrhizal fungi provides insights into the early evolution of symbiotic traits.</title>
        <authorList>
            <person name="Miyauchi S."/>
            <person name="Kiss E."/>
            <person name="Kuo A."/>
            <person name="Drula E."/>
            <person name="Kohler A."/>
            <person name="Sanchez-Garcia M."/>
            <person name="Morin E."/>
            <person name="Andreopoulos B."/>
            <person name="Barry K.W."/>
            <person name="Bonito G."/>
            <person name="Buee M."/>
            <person name="Carver A."/>
            <person name="Chen C."/>
            <person name="Cichocki N."/>
            <person name="Clum A."/>
            <person name="Culley D."/>
            <person name="Crous P.W."/>
            <person name="Fauchery L."/>
            <person name="Girlanda M."/>
            <person name="Hayes R.D."/>
            <person name="Keri Z."/>
            <person name="LaButti K."/>
            <person name="Lipzen A."/>
            <person name="Lombard V."/>
            <person name="Magnuson J."/>
            <person name="Maillard F."/>
            <person name="Murat C."/>
            <person name="Nolan M."/>
            <person name="Ohm R.A."/>
            <person name="Pangilinan J."/>
            <person name="Pereira M.F."/>
            <person name="Perotto S."/>
            <person name="Peter M."/>
            <person name="Pfister S."/>
            <person name="Riley R."/>
            <person name="Sitrit Y."/>
            <person name="Stielow J.B."/>
            <person name="Szollosi G."/>
            <person name="Zifcakova L."/>
            <person name="Stursova M."/>
            <person name="Spatafora J.W."/>
            <person name="Tedersoo L."/>
            <person name="Vaario L.M."/>
            <person name="Yamada A."/>
            <person name="Yan M."/>
            <person name="Wang P."/>
            <person name="Xu J."/>
            <person name="Bruns T."/>
            <person name="Baldrian P."/>
            <person name="Vilgalys R."/>
            <person name="Dunand C."/>
            <person name="Henrissat B."/>
            <person name="Grigoriev I.V."/>
            <person name="Hibbett D."/>
            <person name="Nagy L.G."/>
            <person name="Martin F.M."/>
        </authorList>
    </citation>
    <scope>NUCLEOTIDE SEQUENCE</scope>
    <source>
        <strain evidence="2">UH-Tt-Lm1</strain>
    </source>
</reference>
<organism evidence="2 3">
    <name type="scientific">Thelephora terrestris</name>
    <dbReference type="NCBI Taxonomy" id="56493"/>
    <lineage>
        <taxon>Eukaryota</taxon>
        <taxon>Fungi</taxon>
        <taxon>Dikarya</taxon>
        <taxon>Basidiomycota</taxon>
        <taxon>Agaricomycotina</taxon>
        <taxon>Agaricomycetes</taxon>
        <taxon>Thelephorales</taxon>
        <taxon>Thelephoraceae</taxon>
        <taxon>Thelephora</taxon>
    </lineage>
</organism>